<dbReference type="Proteomes" id="UP001560045">
    <property type="component" value="Unassembled WGS sequence"/>
</dbReference>
<dbReference type="InterPro" id="IPR032710">
    <property type="entry name" value="NTF2-like_dom_sf"/>
</dbReference>
<dbReference type="EMBL" id="JBFNXQ010000003">
    <property type="protein sequence ID" value="MEX5717124.1"/>
    <property type="molecule type" value="Genomic_DNA"/>
</dbReference>
<feature type="compositionally biased region" description="Polar residues" evidence="1">
    <location>
        <begin position="1"/>
        <end position="18"/>
    </location>
</feature>
<dbReference type="Gene3D" id="3.10.450.50">
    <property type="match status" value="1"/>
</dbReference>
<organism evidence="3 4">
    <name type="scientific">Geodermatophilus maliterrae</name>
    <dbReference type="NCBI Taxonomy" id="3162531"/>
    <lineage>
        <taxon>Bacteria</taxon>
        <taxon>Bacillati</taxon>
        <taxon>Actinomycetota</taxon>
        <taxon>Actinomycetes</taxon>
        <taxon>Geodermatophilales</taxon>
        <taxon>Geodermatophilaceae</taxon>
        <taxon>Geodermatophilus</taxon>
    </lineage>
</organism>
<keyword evidence="4" id="KW-1185">Reference proteome</keyword>
<accession>A0ABV3X9A8</accession>
<proteinExistence type="predicted"/>
<dbReference type="RefSeq" id="WP_369202681.1">
    <property type="nucleotide sequence ID" value="NZ_JBFNXQ010000003.1"/>
</dbReference>
<evidence type="ECO:0000256" key="1">
    <source>
        <dbReference type="SAM" id="MobiDB-lite"/>
    </source>
</evidence>
<dbReference type="InterPro" id="IPR037401">
    <property type="entry name" value="SnoaL-like"/>
</dbReference>
<dbReference type="SUPFAM" id="SSF54427">
    <property type="entry name" value="NTF2-like"/>
    <property type="match status" value="1"/>
</dbReference>
<comment type="caution">
    <text evidence="3">The sequence shown here is derived from an EMBL/GenBank/DDBJ whole genome shotgun (WGS) entry which is preliminary data.</text>
</comment>
<dbReference type="Pfam" id="PF13474">
    <property type="entry name" value="SnoaL_3"/>
    <property type="match status" value="1"/>
</dbReference>
<gene>
    <name evidence="3" type="ORF">ABQ292_01915</name>
</gene>
<evidence type="ECO:0000313" key="3">
    <source>
        <dbReference type="EMBL" id="MEX5717124.1"/>
    </source>
</evidence>
<evidence type="ECO:0000313" key="4">
    <source>
        <dbReference type="Proteomes" id="UP001560045"/>
    </source>
</evidence>
<reference evidence="3 4" key="1">
    <citation type="submission" date="2024-06" db="EMBL/GenBank/DDBJ databases">
        <title>Draft genome sequence of Geodermatophilus badlandi, a novel member of the Geodermatophilaceae isolated from badland sedimentary rocks in the Red desert, Wyoming, USA.</title>
        <authorList>
            <person name="Ben Tekaya S."/>
            <person name="Nouioui I."/>
            <person name="Flores G.M."/>
            <person name="Shaal M.N."/>
            <person name="Bredoire F."/>
            <person name="Basile F."/>
            <person name="Van Diepen L."/>
            <person name="Ward N.L."/>
        </authorList>
    </citation>
    <scope>NUCLEOTIDE SEQUENCE [LARGE SCALE GENOMIC DNA]</scope>
    <source>
        <strain evidence="3 4">WL48A</strain>
    </source>
</reference>
<feature type="domain" description="SnoaL-like" evidence="2">
    <location>
        <begin position="21"/>
        <end position="144"/>
    </location>
</feature>
<evidence type="ECO:0000259" key="2">
    <source>
        <dbReference type="Pfam" id="PF13474"/>
    </source>
</evidence>
<name>A0ABV3X9A8_9ACTN</name>
<feature type="region of interest" description="Disordered" evidence="1">
    <location>
        <begin position="1"/>
        <end position="21"/>
    </location>
</feature>
<protein>
    <submittedName>
        <fullName evidence="3">Nuclear transport factor 2 family protein</fullName>
    </submittedName>
</protein>
<sequence length="158" mass="17228">MTSLQHGQPAQATGTHGEQQVRAVIEDRSRAIEERDADRLVGHHAPAVVVFDLAPPLRRPPAEVLDPGSHRAWFATFEPGMEYDTSDLAVTVDGDLAVAHGLVRMSATPKGSAEGFTMWFRATLCLHRTGGTWLITHEHVSTPFHMDGSFRAAVDLVP</sequence>